<sequence length="58" mass="6353">MSQYKTLNPVRHNGTLYPAEANIKLTEAEAETLLLLGAVVPASDSRKTTRPKTPEQSD</sequence>
<dbReference type="RefSeq" id="WP_345193787.1">
    <property type="nucleotide sequence ID" value="NZ_BAABFL010000061.1"/>
</dbReference>
<comment type="caution">
    <text evidence="1">The sequence shown here is derived from an EMBL/GenBank/DDBJ whole genome shotgun (WGS) entry which is preliminary data.</text>
</comment>
<accession>A0ABP8UXE9</accession>
<evidence type="ECO:0000313" key="2">
    <source>
        <dbReference type="Proteomes" id="UP001500604"/>
    </source>
</evidence>
<keyword evidence="2" id="KW-1185">Reference proteome</keyword>
<proteinExistence type="predicted"/>
<name>A0ABP8UXE9_9GAMM</name>
<organism evidence="1 2">
    <name type="scientific">Kistimonas scapharcae</name>
    <dbReference type="NCBI Taxonomy" id="1036133"/>
    <lineage>
        <taxon>Bacteria</taxon>
        <taxon>Pseudomonadati</taxon>
        <taxon>Pseudomonadota</taxon>
        <taxon>Gammaproteobacteria</taxon>
        <taxon>Oceanospirillales</taxon>
        <taxon>Endozoicomonadaceae</taxon>
        <taxon>Kistimonas</taxon>
    </lineage>
</organism>
<reference evidence="2" key="1">
    <citation type="journal article" date="2019" name="Int. J. Syst. Evol. Microbiol.">
        <title>The Global Catalogue of Microorganisms (GCM) 10K type strain sequencing project: providing services to taxonomists for standard genome sequencing and annotation.</title>
        <authorList>
            <consortium name="The Broad Institute Genomics Platform"/>
            <consortium name="The Broad Institute Genome Sequencing Center for Infectious Disease"/>
            <person name="Wu L."/>
            <person name="Ma J."/>
        </authorList>
    </citation>
    <scope>NUCLEOTIDE SEQUENCE [LARGE SCALE GENOMIC DNA]</scope>
    <source>
        <strain evidence="2">JCM 17805</strain>
    </source>
</reference>
<dbReference type="EMBL" id="BAABFL010000061">
    <property type="protein sequence ID" value="GAA4648292.1"/>
    <property type="molecule type" value="Genomic_DNA"/>
</dbReference>
<evidence type="ECO:0000313" key="1">
    <source>
        <dbReference type="EMBL" id="GAA4648292.1"/>
    </source>
</evidence>
<dbReference type="Proteomes" id="UP001500604">
    <property type="component" value="Unassembled WGS sequence"/>
</dbReference>
<gene>
    <name evidence="1" type="ORF">GCM10023116_05590</name>
</gene>
<protein>
    <submittedName>
        <fullName evidence="1">Uncharacterized protein</fullName>
    </submittedName>
</protein>